<evidence type="ECO:0000256" key="4">
    <source>
        <dbReference type="ARBA" id="ARBA00023015"/>
    </source>
</evidence>
<gene>
    <name evidence="13" type="ORF">DL546_007641</name>
</gene>
<dbReference type="Proteomes" id="UP000275385">
    <property type="component" value="Unassembled WGS sequence"/>
</dbReference>
<keyword evidence="7" id="KW-0539">Nucleus</keyword>
<dbReference type="FunFam" id="1.10.10.10:FF:000035">
    <property type="entry name" value="General transcription factor IIF subunit 2"/>
    <property type="match status" value="1"/>
</dbReference>
<keyword evidence="6" id="KW-0804">Transcription</keyword>
<keyword evidence="14" id="KW-1185">Reference proteome</keyword>
<evidence type="ECO:0000259" key="11">
    <source>
        <dbReference type="Pfam" id="PF02270"/>
    </source>
</evidence>
<dbReference type="OrthoDB" id="26094at2759"/>
<comment type="similarity">
    <text evidence="2">Belongs to the TFIIF beta subunit family.</text>
</comment>
<evidence type="ECO:0000259" key="12">
    <source>
        <dbReference type="Pfam" id="PF17683"/>
    </source>
</evidence>
<dbReference type="Pfam" id="PF17683">
    <property type="entry name" value="TFIIF_beta_N"/>
    <property type="match status" value="1"/>
</dbReference>
<dbReference type="InterPro" id="IPR040450">
    <property type="entry name" value="TFIIF_beta_HTH"/>
</dbReference>
<feature type="compositionally biased region" description="Acidic residues" evidence="10">
    <location>
        <begin position="364"/>
        <end position="377"/>
    </location>
</feature>
<sequence length="385" mass="43674">MADFKTADVKYEDSGHIRIKQDPETEEDSPMLYAEDPEDAGDLEFYDPNLHGDPLGTMYLARLPPYLWQAWNEIAHLDDDAEIELGKVRQWQEADGQPRLQLKLRSDLAQHQTLPKEYNLKIQDVDVHNTFIFSERDLAGYAAKNKAKADALAQGIPAHLLRQPQKPQQKQDSSTPHDRKGRTPIVRKSIPKKTAIAGRVKHEVLCAPLENIETDYLMTQHALGALKPKDEVKIINAAALGKARFEHLGAQLADDSFRSFVKTTAPAKPKAKKAEDKYIRMPEDKLMDRLAECFGEHKYWPLRALKIRLRQPEAWLRQVLEKIAVLVRSGTFANTWMIKKEYEHVVKKNPVGDSVAAVEPAANADEDESEDDDEDVKMEDVNISS</sequence>
<keyword evidence="4" id="KW-0805">Transcription regulation</keyword>
<dbReference type="InterPro" id="IPR040504">
    <property type="entry name" value="TFIIF_beta_N"/>
</dbReference>
<evidence type="ECO:0000256" key="1">
    <source>
        <dbReference type="ARBA" id="ARBA00004123"/>
    </source>
</evidence>
<dbReference type="EMBL" id="QVQW01000014">
    <property type="protein sequence ID" value="RKU46464.1"/>
    <property type="molecule type" value="Genomic_DNA"/>
</dbReference>
<dbReference type="Pfam" id="PF02270">
    <property type="entry name" value="TFIIF_beta"/>
    <property type="match status" value="1"/>
</dbReference>
<evidence type="ECO:0000256" key="8">
    <source>
        <dbReference type="ARBA" id="ARBA00081473"/>
    </source>
</evidence>
<reference evidence="13 14" key="1">
    <citation type="submission" date="2018-08" db="EMBL/GenBank/DDBJ databases">
        <title>Draft genome of the lignicolous fungus Coniochaeta pulveracea.</title>
        <authorList>
            <person name="Borstlap C.J."/>
            <person name="De Witt R.N."/>
            <person name="Botha A."/>
            <person name="Volschenk H."/>
        </authorList>
    </citation>
    <scope>NUCLEOTIDE SEQUENCE [LARGE SCALE GENOMIC DNA]</scope>
    <source>
        <strain evidence="13 14">CAB683</strain>
    </source>
</reference>
<evidence type="ECO:0000256" key="5">
    <source>
        <dbReference type="ARBA" id="ARBA00023125"/>
    </source>
</evidence>
<feature type="domain" description="TFIIF beta subunit HTH" evidence="11">
    <location>
        <begin position="279"/>
        <end position="342"/>
    </location>
</feature>
<evidence type="ECO:0000313" key="13">
    <source>
        <dbReference type="EMBL" id="RKU46464.1"/>
    </source>
</evidence>
<dbReference type="InterPro" id="IPR003196">
    <property type="entry name" value="TFIIF_beta"/>
</dbReference>
<feature type="domain" description="TFIIF beta subunit N-terminal" evidence="12">
    <location>
        <begin position="58"/>
        <end position="208"/>
    </location>
</feature>
<dbReference type="SUPFAM" id="SSF46785">
    <property type="entry name" value="Winged helix' DNA-binding domain"/>
    <property type="match status" value="1"/>
</dbReference>
<comment type="subcellular location">
    <subcellularLocation>
        <location evidence="1">Nucleus</location>
    </subcellularLocation>
</comment>
<dbReference type="PANTHER" id="PTHR10445:SF0">
    <property type="entry name" value="GENERAL TRANSCRIPTION FACTOR IIF SUBUNIT 2"/>
    <property type="match status" value="1"/>
</dbReference>
<keyword evidence="5" id="KW-0238">DNA-binding</keyword>
<evidence type="ECO:0000256" key="10">
    <source>
        <dbReference type="SAM" id="MobiDB-lite"/>
    </source>
</evidence>
<dbReference type="GO" id="GO:0006367">
    <property type="term" value="P:transcription initiation at RNA polymerase II promoter"/>
    <property type="evidence" value="ECO:0007669"/>
    <property type="project" value="InterPro"/>
</dbReference>
<feature type="region of interest" description="Disordered" evidence="10">
    <location>
        <begin position="356"/>
        <end position="385"/>
    </location>
</feature>
<dbReference type="PANTHER" id="PTHR10445">
    <property type="entry name" value="GENERAL TRANSCRIPTION FACTOR IIF SUBUNIT 2"/>
    <property type="match status" value="1"/>
</dbReference>
<dbReference type="InterPro" id="IPR011039">
    <property type="entry name" value="TFIIF_interaction"/>
</dbReference>
<evidence type="ECO:0000256" key="2">
    <source>
        <dbReference type="ARBA" id="ARBA00009543"/>
    </source>
</evidence>
<feature type="region of interest" description="Disordered" evidence="10">
    <location>
        <begin position="160"/>
        <end position="185"/>
    </location>
</feature>
<dbReference type="InterPro" id="IPR036390">
    <property type="entry name" value="WH_DNA-bd_sf"/>
</dbReference>
<organism evidence="13 14">
    <name type="scientific">Coniochaeta pulveracea</name>
    <dbReference type="NCBI Taxonomy" id="177199"/>
    <lineage>
        <taxon>Eukaryota</taxon>
        <taxon>Fungi</taxon>
        <taxon>Dikarya</taxon>
        <taxon>Ascomycota</taxon>
        <taxon>Pezizomycotina</taxon>
        <taxon>Sordariomycetes</taxon>
        <taxon>Sordariomycetidae</taxon>
        <taxon>Coniochaetales</taxon>
        <taxon>Coniochaetaceae</taxon>
        <taxon>Coniochaeta</taxon>
    </lineage>
</organism>
<feature type="compositionally biased region" description="Acidic residues" evidence="10">
    <location>
        <begin position="24"/>
        <end position="36"/>
    </location>
</feature>
<accession>A0A420YFA3</accession>
<evidence type="ECO:0000313" key="14">
    <source>
        <dbReference type="Proteomes" id="UP000275385"/>
    </source>
</evidence>
<dbReference type="SUPFAM" id="SSF50916">
    <property type="entry name" value="Rap30/74 interaction domains"/>
    <property type="match status" value="1"/>
</dbReference>
<dbReference type="InterPro" id="IPR036388">
    <property type="entry name" value="WH-like_DNA-bd_sf"/>
</dbReference>
<dbReference type="GO" id="GO:0005674">
    <property type="term" value="C:transcription factor TFIIF complex"/>
    <property type="evidence" value="ECO:0007669"/>
    <property type="project" value="InterPro"/>
</dbReference>
<dbReference type="AlphaFoldDB" id="A0A420YFA3"/>
<feature type="region of interest" description="Disordered" evidence="10">
    <location>
        <begin position="1"/>
        <end position="36"/>
    </location>
</feature>
<dbReference type="Gene3D" id="1.10.10.10">
    <property type="entry name" value="Winged helix-like DNA-binding domain superfamily/Winged helix DNA-binding domain"/>
    <property type="match status" value="1"/>
</dbReference>
<evidence type="ECO:0000256" key="6">
    <source>
        <dbReference type="ARBA" id="ARBA00023163"/>
    </source>
</evidence>
<feature type="compositionally biased region" description="Basic and acidic residues" evidence="10">
    <location>
        <begin position="1"/>
        <end position="23"/>
    </location>
</feature>
<evidence type="ECO:0000256" key="9">
    <source>
        <dbReference type="ARBA" id="ARBA00081863"/>
    </source>
</evidence>
<dbReference type="GO" id="GO:0003677">
    <property type="term" value="F:DNA binding"/>
    <property type="evidence" value="ECO:0007669"/>
    <property type="project" value="UniProtKB-KW"/>
</dbReference>
<evidence type="ECO:0000256" key="3">
    <source>
        <dbReference type="ARBA" id="ARBA00021453"/>
    </source>
</evidence>
<comment type="caution">
    <text evidence="13">The sequence shown here is derived from an EMBL/GenBank/DDBJ whole genome shotgun (WGS) entry which is preliminary data.</text>
</comment>
<dbReference type="CDD" id="cd07980">
    <property type="entry name" value="TFIIF_beta"/>
    <property type="match status" value="1"/>
</dbReference>
<dbReference type="STRING" id="177199.A0A420YFA3"/>
<proteinExistence type="inferred from homology"/>
<name>A0A420YFA3_9PEZI</name>
<evidence type="ECO:0000256" key="7">
    <source>
        <dbReference type="ARBA" id="ARBA00023242"/>
    </source>
</evidence>
<protein>
    <recommendedName>
        <fullName evidence="3">Transcription initiation factor IIF subunit beta</fullName>
    </recommendedName>
    <alternativeName>
        <fullName evidence="9">TFIIF medium subunit</fullName>
    </alternativeName>
    <alternativeName>
        <fullName evidence="8">TFIIF-beta</fullName>
    </alternativeName>
</protein>